<comment type="caution">
    <text evidence="1">The sequence shown here is derived from an EMBL/GenBank/DDBJ whole genome shotgun (WGS) entry which is preliminary data.</text>
</comment>
<dbReference type="Proteomes" id="UP000828390">
    <property type="component" value="Unassembled WGS sequence"/>
</dbReference>
<dbReference type="AlphaFoldDB" id="A0A9D4LVF5"/>
<evidence type="ECO:0000313" key="1">
    <source>
        <dbReference type="EMBL" id="KAH3864955.1"/>
    </source>
</evidence>
<reference evidence="1" key="1">
    <citation type="journal article" date="2019" name="bioRxiv">
        <title>The Genome of the Zebra Mussel, Dreissena polymorpha: A Resource for Invasive Species Research.</title>
        <authorList>
            <person name="McCartney M.A."/>
            <person name="Auch B."/>
            <person name="Kono T."/>
            <person name="Mallez S."/>
            <person name="Zhang Y."/>
            <person name="Obille A."/>
            <person name="Becker A."/>
            <person name="Abrahante J.E."/>
            <person name="Garbe J."/>
            <person name="Badalamenti J.P."/>
            <person name="Herman A."/>
            <person name="Mangelson H."/>
            <person name="Liachko I."/>
            <person name="Sullivan S."/>
            <person name="Sone E.D."/>
            <person name="Koren S."/>
            <person name="Silverstein K.A.T."/>
            <person name="Beckman K.B."/>
            <person name="Gohl D.M."/>
        </authorList>
    </citation>
    <scope>NUCLEOTIDE SEQUENCE</scope>
    <source>
        <strain evidence="1">Duluth1</strain>
        <tissue evidence="1">Whole animal</tissue>
    </source>
</reference>
<accession>A0A9D4LVF5</accession>
<keyword evidence="2" id="KW-1185">Reference proteome</keyword>
<name>A0A9D4LVF5_DREPO</name>
<organism evidence="1 2">
    <name type="scientific">Dreissena polymorpha</name>
    <name type="common">Zebra mussel</name>
    <name type="synonym">Mytilus polymorpha</name>
    <dbReference type="NCBI Taxonomy" id="45954"/>
    <lineage>
        <taxon>Eukaryota</taxon>
        <taxon>Metazoa</taxon>
        <taxon>Spiralia</taxon>
        <taxon>Lophotrochozoa</taxon>
        <taxon>Mollusca</taxon>
        <taxon>Bivalvia</taxon>
        <taxon>Autobranchia</taxon>
        <taxon>Heteroconchia</taxon>
        <taxon>Euheterodonta</taxon>
        <taxon>Imparidentia</taxon>
        <taxon>Neoheterodontei</taxon>
        <taxon>Myida</taxon>
        <taxon>Dreissenoidea</taxon>
        <taxon>Dreissenidae</taxon>
        <taxon>Dreissena</taxon>
    </lineage>
</organism>
<dbReference type="EMBL" id="JAIWYP010000002">
    <property type="protein sequence ID" value="KAH3864955.1"/>
    <property type="molecule type" value="Genomic_DNA"/>
</dbReference>
<proteinExistence type="predicted"/>
<protein>
    <submittedName>
        <fullName evidence="1">Uncharacterized protein</fullName>
    </submittedName>
</protein>
<gene>
    <name evidence="1" type="ORF">DPMN_027988</name>
</gene>
<reference evidence="1" key="2">
    <citation type="submission" date="2020-11" db="EMBL/GenBank/DDBJ databases">
        <authorList>
            <person name="McCartney M.A."/>
            <person name="Auch B."/>
            <person name="Kono T."/>
            <person name="Mallez S."/>
            <person name="Becker A."/>
            <person name="Gohl D.M."/>
            <person name="Silverstein K.A.T."/>
            <person name="Koren S."/>
            <person name="Bechman K.B."/>
            <person name="Herman A."/>
            <person name="Abrahante J.E."/>
            <person name="Garbe J."/>
        </authorList>
    </citation>
    <scope>NUCLEOTIDE SEQUENCE</scope>
    <source>
        <strain evidence="1">Duluth1</strain>
        <tissue evidence="1">Whole animal</tissue>
    </source>
</reference>
<evidence type="ECO:0000313" key="2">
    <source>
        <dbReference type="Proteomes" id="UP000828390"/>
    </source>
</evidence>
<sequence>MTPVLVMDLIKGRPRPVPMDNAQEAAAMRAMGTTPDLFSDTLGYKIQLQQSILFGCALVSAALGAQAGK</sequence>